<comment type="subcellular location">
    <subcellularLocation>
        <location evidence="10">Cell membrane</location>
        <topology evidence="10">Multi-pass membrane protein</topology>
    </subcellularLocation>
</comment>
<name>A0ABZ2C5K4_9PROT</name>
<feature type="transmembrane region" description="Helical" evidence="10">
    <location>
        <begin position="159"/>
        <end position="182"/>
    </location>
</feature>
<gene>
    <name evidence="10" type="primary">plsY</name>
    <name evidence="11" type="ORF">Bealeia1_00906</name>
</gene>
<accession>A0ABZ2C5K4</accession>
<comment type="similarity">
    <text evidence="10">Belongs to the PlsY family.</text>
</comment>
<dbReference type="EC" id="2.3.1.275" evidence="10"/>
<evidence type="ECO:0000256" key="2">
    <source>
        <dbReference type="ARBA" id="ARBA00022516"/>
    </source>
</evidence>
<keyword evidence="7 10" id="KW-0472">Membrane</keyword>
<evidence type="ECO:0000256" key="9">
    <source>
        <dbReference type="ARBA" id="ARBA00023264"/>
    </source>
</evidence>
<dbReference type="EMBL" id="CP133270">
    <property type="protein sequence ID" value="WVX66722.1"/>
    <property type="molecule type" value="Genomic_DNA"/>
</dbReference>
<feature type="transmembrane region" description="Helical" evidence="10">
    <location>
        <begin position="88"/>
        <end position="106"/>
    </location>
</feature>
<reference evidence="11 12" key="1">
    <citation type="journal article" date="2024" name="Environ. Microbiol.">
        <title>Novel evolutionary insights on the interactions of the Holosporales (Alphaproteobacteria) with eukaryotic hosts from comparative genomics.</title>
        <authorList>
            <person name="Giovannini M."/>
            <person name="Petroni G."/>
            <person name="Castelli M."/>
        </authorList>
    </citation>
    <scope>NUCLEOTIDE SEQUENCE [LARGE SCALE GENOMIC DNA]</scope>
    <source>
        <strain evidence="11 12">US_Bl 15I1</strain>
    </source>
</reference>
<dbReference type="PANTHER" id="PTHR30309">
    <property type="entry name" value="INNER MEMBRANE PROTEIN YGIH"/>
    <property type="match status" value="1"/>
</dbReference>
<protein>
    <recommendedName>
        <fullName evidence="10">Glycerol-3-phosphate acyltransferase</fullName>
    </recommendedName>
    <alternativeName>
        <fullName evidence="10">Acyl-PO4 G3P acyltransferase</fullName>
    </alternativeName>
    <alternativeName>
        <fullName evidence="10">Acyl-phosphate--glycerol-3-phosphate acyltransferase</fullName>
    </alternativeName>
    <alternativeName>
        <fullName evidence="10">G3P acyltransferase</fullName>
        <shortName evidence="10">GPAT</shortName>
        <ecNumber evidence="10">2.3.1.275</ecNumber>
    </alternativeName>
    <alternativeName>
        <fullName evidence="10">Lysophosphatidic acid synthase</fullName>
        <shortName evidence="10">LPA synthase</shortName>
    </alternativeName>
</protein>
<keyword evidence="2 10" id="KW-0444">Lipid biosynthesis</keyword>
<keyword evidence="8 10" id="KW-0594">Phospholipid biosynthesis</keyword>
<feature type="transmembrane region" description="Helical" evidence="10">
    <location>
        <begin position="118"/>
        <end position="139"/>
    </location>
</feature>
<keyword evidence="9 10" id="KW-1208">Phospholipid metabolism</keyword>
<feature type="transmembrane region" description="Helical" evidence="10">
    <location>
        <begin position="62"/>
        <end position="82"/>
    </location>
</feature>
<evidence type="ECO:0000256" key="5">
    <source>
        <dbReference type="ARBA" id="ARBA00022989"/>
    </source>
</evidence>
<dbReference type="Pfam" id="PF02660">
    <property type="entry name" value="G3P_acyltransf"/>
    <property type="match status" value="1"/>
</dbReference>
<evidence type="ECO:0000256" key="7">
    <source>
        <dbReference type="ARBA" id="ARBA00023136"/>
    </source>
</evidence>
<dbReference type="SMART" id="SM01207">
    <property type="entry name" value="G3P_acyltransf"/>
    <property type="match status" value="1"/>
</dbReference>
<proteinExistence type="inferred from homology"/>
<organism evidence="11 12">
    <name type="scientific">Candidatus Bealeia paramacronuclearis</name>
    <dbReference type="NCBI Taxonomy" id="1921001"/>
    <lineage>
        <taxon>Bacteria</taxon>
        <taxon>Pseudomonadati</taxon>
        <taxon>Pseudomonadota</taxon>
        <taxon>Alphaproteobacteria</taxon>
        <taxon>Holosporales</taxon>
        <taxon>Holosporaceae</taxon>
        <taxon>Candidatus Bealeia</taxon>
    </lineage>
</organism>
<dbReference type="NCBIfam" id="TIGR00023">
    <property type="entry name" value="glycerol-3-phosphate 1-O-acyltransferase PlsY"/>
    <property type="match status" value="1"/>
</dbReference>
<dbReference type="Proteomes" id="UP001330434">
    <property type="component" value="Chromosome"/>
</dbReference>
<evidence type="ECO:0000256" key="10">
    <source>
        <dbReference type="HAMAP-Rule" id="MF_01043"/>
    </source>
</evidence>
<evidence type="ECO:0000313" key="12">
    <source>
        <dbReference type="Proteomes" id="UP001330434"/>
    </source>
</evidence>
<comment type="pathway">
    <text evidence="10">Lipid metabolism; phospholipid metabolism.</text>
</comment>
<keyword evidence="6 10" id="KW-0443">Lipid metabolism</keyword>
<evidence type="ECO:0000256" key="1">
    <source>
        <dbReference type="ARBA" id="ARBA00022475"/>
    </source>
</evidence>
<keyword evidence="11" id="KW-0012">Acyltransferase</keyword>
<sequence>MVFMIDAFFDPITYIIMGGTYLMGSIPFGLIFTKFSGLGDIRSIGSGNIGTTNVLRTGNKKVAALTFFCDAAKGTLPVYITSIFKPELAPLAGFFAVFGHIFPVWLKFRGGKGVATAFGATLGLSWPLALMMLVTWITIAAITRYSSLAALVATVTSPFFAFVLTNLMTTYYALGLAVLLVFTHKNNIRRLVLGQESKIGDTTPLQNRGNDV</sequence>
<dbReference type="InterPro" id="IPR003811">
    <property type="entry name" value="G3P_acylTferase_PlsY"/>
</dbReference>
<evidence type="ECO:0000256" key="6">
    <source>
        <dbReference type="ARBA" id="ARBA00023098"/>
    </source>
</evidence>
<comment type="function">
    <text evidence="10">Catalyzes the transfer of an acyl group from acyl-phosphate (acyl-PO(4)) to glycerol-3-phosphate (G3P) to form lysophosphatidic acid (LPA). This enzyme utilizes acyl-phosphate as fatty acyl donor, but not acyl-CoA or acyl-ACP.</text>
</comment>
<comment type="catalytic activity">
    <reaction evidence="10">
        <text>an acyl phosphate + sn-glycerol 3-phosphate = a 1-acyl-sn-glycero-3-phosphate + phosphate</text>
        <dbReference type="Rhea" id="RHEA:34075"/>
        <dbReference type="ChEBI" id="CHEBI:43474"/>
        <dbReference type="ChEBI" id="CHEBI:57597"/>
        <dbReference type="ChEBI" id="CHEBI:57970"/>
        <dbReference type="ChEBI" id="CHEBI:59918"/>
        <dbReference type="EC" id="2.3.1.275"/>
    </reaction>
</comment>
<keyword evidence="5 10" id="KW-1133">Transmembrane helix</keyword>
<dbReference type="GO" id="GO:0016746">
    <property type="term" value="F:acyltransferase activity"/>
    <property type="evidence" value="ECO:0007669"/>
    <property type="project" value="UniProtKB-KW"/>
</dbReference>
<evidence type="ECO:0000313" key="11">
    <source>
        <dbReference type="EMBL" id="WVX66722.1"/>
    </source>
</evidence>
<keyword evidence="4 10" id="KW-0812">Transmembrane</keyword>
<feature type="transmembrane region" description="Helical" evidence="10">
    <location>
        <begin position="12"/>
        <end position="32"/>
    </location>
</feature>
<keyword evidence="1 10" id="KW-1003">Cell membrane</keyword>
<keyword evidence="3 10" id="KW-0808">Transferase</keyword>
<evidence type="ECO:0000256" key="3">
    <source>
        <dbReference type="ARBA" id="ARBA00022679"/>
    </source>
</evidence>
<evidence type="ECO:0000256" key="4">
    <source>
        <dbReference type="ARBA" id="ARBA00022692"/>
    </source>
</evidence>
<dbReference type="HAMAP" id="MF_01043">
    <property type="entry name" value="PlsY"/>
    <property type="match status" value="1"/>
</dbReference>
<comment type="subunit">
    <text evidence="10">Probably interacts with PlsX.</text>
</comment>
<evidence type="ECO:0000256" key="8">
    <source>
        <dbReference type="ARBA" id="ARBA00023209"/>
    </source>
</evidence>
<keyword evidence="12" id="KW-1185">Reference proteome</keyword>
<dbReference type="PANTHER" id="PTHR30309:SF0">
    <property type="entry name" value="GLYCEROL-3-PHOSPHATE ACYLTRANSFERASE-RELATED"/>
    <property type="match status" value="1"/>
</dbReference>